<dbReference type="Gene3D" id="3.40.720.10">
    <property type="entry name" value="Alkaline Phosphatase, subunit A"/>
    <property type="match status" value="1"/>
</dbReference>
<feature type="non-terminal residue" evidence="12">
    <location>
        <position position="1"/>
    </location>
</feature>
<name>A0A2M7TF94_9BACT</name>
<evidence type="ECO:0000313" key="13">
    <source>
        <dbReference type="Proteomes" id="UP000230553"/>
    </source>
</evidence>
<dbReference type="InterPro" id="IPR011258">
    <property type="entry name" value="BPG-indep_PGM_N"/>
</dbReference>
<gene>
    <name evidence="12" type="primary">gpmI</name>
    <name evidence="12" type="ORF">COY31_02485</name>
</gene>
<dbReference type="InterPro" id="IPR005995">
    <property type="entry name" value="Pgm_bpd_ind"/>
</dbReference>
<dbReference type="GO" id="GO:0005829">
    <property type="term" value="C:cytosol"/>
    <property type="evidence" value="ECO:0007669"/>
    <property type="project" value="TreeGrafter"/>
</dbReference>
<evidence type="ECO:0000259" key="10">
    <source>
        <dbReference type="Pfam" id="PF01676"/>
    </source>
</evidence>
<proteinExistence type="inferred from homology"/>
<dbReference type="InterPro" id="IPR017850">
    <property type="entry name" value="Alkaline_phosphatase_core_sf"/>
</dbReference>
<dbReference type="PANTHER" id="PTHR31637">
    <property type="entry name" value="2,3-BISPHOSPHOGLYCERATE-INDEPENDENT PHOSPHOGLYCERATE MUTASE"/>
    <property type="match status" value="1"/>
</dbReference>
<reference evidence="13" key="1">
    <citation type="submission" date="2017-09" db="EMBL/GenBank/DDBJ databases">
        <title>Depth-based differentiation of microbial function through sediment-hosted aquifers and enrichment of novel symbionts in the deep terrestrial subsurface.</title>
        <authorList>
            <person name="Probst A.J."/>
            <person name="Ladd B."/>
            <person name="Jarett J.K."/>
            <person name="Geller-Mcgrath D.E."/>
            <person name="Sieber C.M.K."/>
            <person name="Emerson J.B."/>
            <person name="Anantharaman K."/>
            <person name="Thomas B.C."/>
            <person name="Malmstrom R."/>
            <person name="Stieglmeier M."/>
            <person name="Klingl A."/>
            <person name="Woyke T."/>
            <person name="Ryan C.M."/>
            <person name="Banfield J.F."/>
        </authorList>
    </citation>
    <scope>NUCLEOTIDE SEQUENCE [LARGE SCALE GENOMIC DNA]</scope>
</reference>
<keyword evidence="6" id="KW-0324">Glycolysis</keyword>
<dbReference type="GO" id="GO:0004619">
    <property type="term" value="F:phosphoglycerate mutase activity"/>
    <property type="evidence" value="ECO:0007669"/>
    <property type="project" value="UniProtKB-UniRule"/>
</dbReference>
<evidence type="ECO:0000313" key="12">
    <source>
        <dbReference type="EMBL" id="PIZ44492.1"/>
    </source>
</evidence>
<dbReference type="AlphaFoldDB" id="A0A2M7TF94"/>
<keyword evidence="8" id="KW-0413">Isomerase</keyword>
<dbReference type="SUPFAM" id="SSF53649">
    <property type="entry name" value="Alkaline phosphatase-like"/>
    <property type="match status" value="1"/>
</dbReference>
<dbReference type="Gene3D" id="3.40.1450.10">
    <property type="entry name" value="BPG-independent phosphoglycerate mutase, domain B"/>
    <property type="match status" value="1"/>
</dbReference>
<dbReference type="EC" id="5.4.2.12" evidence="9"/>
<keyword evidence="7" id="KW-0464">Manganese</keyword>
<dbReference type="Pfam" id="PF01676">
    <property type="entry name" value="Metalloenzyme"/>
    <property type="match status" value="1"/>
</dbReference>
<dbReference type="SUPFAM" id="SSF64158">
    <property type="entry name" value="2,3-Bisphosphoglycerate-independent phosphoglycerate mutase, substrate-binding domain"/>
    <property type="match status" value="1"/>
</dbReference>
<dbReference type="NCBIfam" id="TIGR01307">
    <property type="entry name" value="pgm_bpd_ind"/>
    <property type="match status" value="1"/>
</dbReference>
<evidence type="ECO:0000256" key="1">
    <source>
        <dbReference type="ARBA" id="ARBA00000370"/>
    </source>
</evidence>
<dbReference type="InterPro" id="IPR036646">
    <property type="entry name" value="PGAM_B_sf"/>
</dbReference>
<evidence type="ECO:0000256" key="3">
    <source>
        <dbReference type="ARBA" id="ARBA00004798"/>
    </source>
</evidence>
<dbReference type="Proteomes" id="UP000230553">
    <property type="component" value="Unassembled WGS sequence"/>
</dbReference>
<dbReference type="GO" id="GO:0006007">
    <property type="term" value="P:glucose catabolic process"/>
    <property type="evidence" value="ECO:0007669"/>
    <property type="project" value="InterPro"/>
</dbReference>
<protein>
    <recommendedName>
        <fullName evidence="9">2,3-bisphosphoglycerate-independent phosphoglycerate mutase</fullName>
        <ecNumber evidence="9">5.4.2.12</ecNumber>
    </recommendedName>
</protein>
<comment type="catalytic activity">
    <reaction evidence="1">
        <text>(2R)-2-phosphoglycerate = (2R)-3-phosphoglycerate</text>
        <dbReference type="Rhea" id="RHEA:15901"/>
        <dbReference type="ChEBI" id="CHEBI:58272"/>
        <dbReference type="ChEBI" id="CHEBI:58289"/>
        <dbReference type="EC" id="5.4.2.12"/>
    </reaction>
</comment>
<organism evidence="12 13">
    <name type="scientific">Candidatus Wolfebacteria bacterium CG_4_10_14_0_2_um_filter_39_18</name>
    <dbReference type="NCBI Taxonomy" id="1975061"/>
    <lineage>
        <taxon>Bacteria</taxon>
        <taxon>Candidatus Wolfeibacteriota</taxon>
    </lineage>
</organism>
<evidence type="ECO:0000256" key="5">
    <source>
        <dbReference type="ARBA" id="ARBA00022723"/>
    </source>
</evidence>
<dbReference type="CDD" id="cd16010">
    <property type="entry name" value="iPGM"/>
    <property type="match status" value="1"/>
</dbReference>
<comment type="similarity">
    <text evidence="4">Belongs to the BPG-independent phosphoglycerate mutase family.</text>
</comment>
<evidence type="ECO:0000259" key="11">
    <source>
        <dbReference type="Pfam" id="PF06415"/>
    </source>
</evidence>
<dbReference type="Pfam" id="PF06415">
    <property type="entry name" value="iPGM_N"/>
    <property type="match status" value="1"/>
</dbReference>
<dbReference type="PANTHER" id="PTHR31637:SF0">
    <property type="entry name" value="2,3-BISPHOSPHOGLYCERATE-INDEPENDENT PHOSPHOGLYCERATE MUTASE"/>
    <property type="match status" value="1"/>
</dbReference>
<keyword evidence="5" id="KW-0479">Metal-binding</keyword>
<dbReference type="EMBL" id="PFNM01000046">
    <property type="protein sequence ID" value="PIZ44492.1"/>
    <property type="molecule type" value="Genomic_DNA"/>
</dbReference>
<evidence type="ECO:0000256" key="4">
    <source>
        <dbReference type="ARBA" id="ARBA00008819"/>
    </source>
</evidence>
<comment type="pathway">
    <text evidence="3">Carbohydrate degradation; glycolysis; pyruvate from D-glyceraldehyde 3-phosphate: step 3/5.</text>
</comment>
<evidence type="ECO:0000256" key="2">
    <source>
        <dbReference type="ARBA" id="ARBA00001936"/>
    </source>
</evidence>
<evidence type="ECO:0000256" key="9">
    <source>
        <dbReference type="NCBIfam" id="TIGR01307"/>
    </source>
</evidence>
<comment type="caution">
    <text evidence="12">The sequence shown here is derived from an EMBL/GenBank/DDBJ whole genome shotgun (WGS) entry which is preliminary data.</text>
</comment>
<evidence type="ECO:0000256" key="6">
    <source>
        <dbReference type="ARBA" id="ARBA00023152"/>
    </source>
</evidence>
<accession>A0A2M7TF94</accession>
<dbReference type="UniPathway" id="UPA00109">
    <property type="reaction ID" value="UER00186"/>
</dbReference>
<evidence type="ECO:0000256" key="7">
    <source>
        <dbReference type="ARBA" id="ARBA00023211"/>
    </source>
</evidence>
<evidence type="ECO:0000256" key="8">
    <source>
        <dbReference type="ARBA" id="ARBA00023235"/>
    </source>
</evidence>
<comment type="cofactor">
    <cofactor evidence="2">
        <name>Mn(2+)</name>
        <dbReference type="ChEBI" id="CHEBI:29035"/>
    </cofactor>
</comment>
<sequence>VEFAVKENISKINLHLFTDGRDSAPTSTINLLTRLPKEATLASIGGRFYGMDREGYWDRTQKAYSVIVGEGPISADAEAYIKSSYANKKTDEYIEPTRVKEGCEIKDNDTIIFFNFREDRTRQIASVFADKNFQKFPVKKFNNLFVTTMTPYDKNISAAVVFTNEPITNCLGKVLADNGKNQIRITETQKYPHITYFFNGLEEKPFLNEYRVLIPSRPIVKQDEHPEMMAAEIANRTVESIMEDAFDFVLLNFANFDIIAHTGNYDACIKAVKTIDEQLGKIIKIVLETDATLIITSDHGNMEKVIDEKTGNIETRHDASPVPIYLVAKRFMRSRTKEEILRSKRENIGILADVAPTILELMHIPQPKEMTGQSLLKFLLQ</sequence>
<feature type="domain" description="Metalloenzyme" evidence="10">
    <location>
        <begin position="164"/>
        <end position="364"/>
    </location>
</feature>
<dbReference type="GO" id="GO:0006096">
    <property type="term" value="P:glycolytic process"/>
    <property type="evidence" value="ECO:0007669"/>
    <property type="project" value="UniProtKB-UniRule"/>
</dbReference>
<feature type="domain" description="BPG-independent PGAM N-terminal" evidence="11">
    <location>
        <begin position="2"/>
        <end position="154"/>
    </location>
</feature>
<dbReference type="InterPro" id="IPR006124">
    <property type="entry name" value="Metalloenzyme"/>
</dbReference>
<dbReference type="GO" id="GO:0030145">
    <property type="term" value="F:manganese ion binding"/>
    <property type="evidence" value="ECO:0007669"/>
    <property type="project" value="InterPro"/>
</dbReference>